<feature type="transmembrane region" description="Helical" evidence="5">
    <location>
        <begin position="377"/>
        <end position="395"/>
    </location>
</feature>
<dbReference type="STRING" id="1128970.SAMN04487935_1261"/>
<gene>
    <name evidence="7" type="ORF">SAMN04487935_1261</name>
</gene>
<feature type="transmembrane region" description="Helical" evidence="5">
    <location>
        <begin position="253"/>
        <end position="269"/>
    </location>
</feature>
<evidence type="ECO:0000256" key="4">
    <source>
        <dbReference type="ARBA" id="ARBA00023136"/>
    </source>
</evidence>
<dbReference type="RefSeq" id="WP_091392882.1">
    <property type="nucleotide sequence ID" value="NZ_BKAI01000003.1"/>
</dbReference>
<keyword evidence="7" id="KW-0436">Ligase</keyword>
<evidence type="ECO:0000259" key="6">
    <source>
        <dbReference type="Pfam" id="PF04932"/>
    </source>
</evidence>
<feature type="transmembrane region" description="Helical" evidence="5">
    <location>
        <begin position="7"/>
        <end position="25"/>
    </location>
</feature>
<dbReference type="PANTHER" id="PTHR37422">
    <property type="entry name" value="TEICHURONIC ACID BIOSYNTHESIS PROTEIN TUAE"/>
    <property type="match status" value="1"/>
</dbReference>
<evidence type="ECO:0000256" key="1">
    <source>
        <dbReference type="ARBA" id="ARBA00004141"/>
    </source>
</evidence>
<dbReference type="InterPro" id="IPR051533">
    <property type="entry name" value="WaaL-like"/>
</dbReference>
<protein>
    <submittedName>
        <fullName evidence="7">O-antigen ligase like membrane protein</fullName>
    </submittedName>
</protein>
<reference evidence="7 8" key="1">
    <citation type="submission" date="2016-10" db="EMBL/GenBank/DDBJ databases">
        <authorList>
            <person name="de Groot N.N."/>
        </authorList>
    </citation>
    <scope>NUCLEOTIDE SEQUENCE [LARGE SCALE GENOMIC DNA]</scope>
    <source>
        <strain evidence="7 8">CGMCC 1.10076</strain>
    </source>
</reference>
<dbReference type="GO" id="GO:0016020">
    <property type="term" value="C:membrane"/>
    <property type="evidence" value="ECO:0007669"/>
    <property type="project" value="UniProtKB-SubCell"/>
</dbReference>
<dbReference type="InterPro" id="IPR007016">
    <property type="entry name" value="O-antigen_ligase-rel_domated"/>
</dbReference>
<evidence type="ECO:0000313" key="8">
    <source>
        <dbReference type="Proteomes" id="UP000199580"/>
    </source>
</evidence>
<organism evidence="7 8">
    <name type="scientific">Flavobacterium noncentrifugens</name>
    <dbReference type="NCBI Taxonomy" id="1128970"/>
    <lineage>
        <taxon>Bacteria</taxon>
        <taxon>Pseudomonadati</taxon>
        <taxon>Bacteroidota</taxon>
        <taxon>Flavobacteriia</taxon>
        <taxon>Flavobacteriales</taxon>
        <taxon>Flavobacteriaceae</taxon>
        <taxon>Flavobacterium</taxon>
    </lineage>
</organism>
<name>A0A1G8VAY7_9FLAO</name>
<evidence type="ECO:0000256" key="3">
    <source>
        <dbReference type="ARBA" id="ARBA00022989"/>
    </source>
</evidence>
<feature type="transmembrane region" description="Helical" evidence="5">
    <location>
        <begin position="79"/>
        <end position="97"/>
    </location>
</feature>
<feature type="transmembrane region" description="Helical" evidence="5">
    <location>
        <begin position="229"/>
        <end position="247"/>
    </location>
</feature>
<dbReference type="OrthoDB" id="1118890at2"/>
<keyword evidence="3 5" id="KW-1133">Transmembrane helix</keyword>
<evidence type="ECO:0000313" key="7">
    <source>
        <dbReference type="EMBL" id="SDJ63119.1"/>
    </source>
</evidence>
<feature type="transmembrane region" description="Helical" evidence="5">
    <location>
        <begin position="402"/>
        <end position="425"/>
    </location>
</feature>
<keyword evidence="4 5" id="KW-0472">Membrane</keyword>
<feature type="transmembrane region" description="Helical" evidence="5">
    <location>
        <begin position="163"/>
        <end position="181"/>
    </location>
</feature>
<evidence type="ECO:0000256" key="2">
    <source>
        <dbReference type="ARBA" id="ARBA00022692"/>
    </source>
</evidence>
<accession>A0A1G8VAY7</accession>
<sequence>MQASDKNYLYLILGHIVLGAALFYFPLLAKVYGFAIIIFGVYYIFITENKKNEVLYATAYMVGSEIILRMTNGNPLYEFSKYGVILYILMGIYYSGISKHGLSYWIFLLLLIPGVMIALSVIDRTGDLRKEISFAISGPLCLGICSLFTYTREVTFKQINTTLLCVALPIVSCTVFLILYSPTVRDVLTGTGSSSETSGGFGPNQVSTALGLAIFIFVSRLLFNSKTKLTLAVNLILVAVIGFRGLVTFSRGGILTSVFMIIILLYFTYSKVGNSAKNKINYLILFLGMTLVAVWIYSQNQTDGLLNKRYSNQDAAGREKSSQFTGREEIAAQEIDLFLENPIFGAGAGRSVQLRLEKHGGERVLSHSEITRMLSEHGALGIIGLMILLFTPIILKLDNSHNIYLFCFVVFWLFTINHAAMRMALPAYIYSLSLLKVVMNEEPEPAVHRE</sequence>
<dbReference type="Pfam" id="PF04932">
    <property type="entry name" value="Wzy_C"/>
    <property type="match status" value="1"/>
</dbReference>
<dbReference type="GO" id="GO:0016874">
    <property type="term" value="F:ligase activity"/>
    <property type="evidence" value="ECO:0007669"/>
    <property type="project" value="UniProtKB-KW"/>
</dbReference>
<proteinExistence type="predicted"/>
<feature type="domain" description="O-antigen ligase-related" evidence="6">
    <location>
        <begin position="238"/>
        <end position="385"/>
    </location>
</feature>
<dbReference type="EMBL" id="FNEZ01000002">
    <property type="protein sequence ID" value="SDJ63119.1"/>
    <property type="molecule type" value="Genomic_DNA"/>
</dbReference>
<feature type="transmembrane region" description="Helical" evidence="5">
    <location>
        <begin position="104"/>
        <end position="122"/>
    </location>
</feature>
<feature type="transmembrane region" description="Helical" evidence="5">
    <location>
        <begin position="201"/>
        <end position="222"/>
    </location>
</feature>
<feature type="transmembrane region" description="Helical" evidence="5">
    <location>
        <begin position="281"/>
        <end position="298"/>
    </location>
</feature>
<keyword evidence="2 5" id="KW-0812">Transmembrane</keyword>
<dbReference type="AlphaFoldDB" id="A0A1G8VAY7"/>
<dbReference type="PANTHER" id="PTHR37422:SF17">
    <property type="entry name" value="O-ANTIGEN LIGASE"/>
    <property type="match status" value="1"/>
</dbReference>
<feature type="transmembrane region" description="Helical" evidence="5">
    <location>
        <begin position="31"/>
        <end position="47"/>
    </location>
</feature>
<dbReference type="Proteomes" id="UP000199580">
    <property type="component" value="Unassembled WGS sequence"/>
</dbReference>
<keyword evidence="8" id="KW-1185">Reference proteome</keyword>
<comment type="subcellular location">
    <subcellularLocation>
        <location evidence="1">Membrane</location>
        <topology evidence="1">Multi-pass membrane protein</topology>
    </subcellularLocation>
</comment>
<evidence type="ECO:0000256" key="5">
    <source>
        <dbReference type="SAM" id="Phobius"/>
    </source>
</evidence>